<proteinExistence type="predicted"/>
<sequence>MSELSKDEILRYQRHLTLPHFGEAAQLQLKSAKVLVVGAGGLGCPVLQYLAAAGVGTLGIVDDDVVSLSNLQRQILFNESELGRGKAELAAEKLRAMNPHINCVPHATRLGVDNALDLIAQYDFVVDGSDNFPTRYLISDACVLANKPLVYGALYTFQGQASVFNWQGGPTYRCLFPEPPRPEDAPNCSEIGVVGVLPGMIGMIQATEAIKLITGVGEPLTGKLLMFDALTMRQQIVSFQRVPEQAAVTELRLIEYSCGVAQQQSVAEVEPQDLQADRSEYQLLDVREDWERAICALPGAHLPLGLILEGQADFEAIGFDTSKPTYVYCKGGVRSLKAAEAMQAHYGFKQLKSLRGGILGWAAAVDPAMQTY</sequence>
<keyword evidence="2" id="KW-0808">Transferase</keyword>
<dbReference type="InterPro" id="IPR045886">
    <property type="entry name" value="ThiF/MoeB/HesA"/>
</dbReference>
<dbReference type="PROSITE" id="PS50206">
    <property type="entry name" value="RHODANESE_3"/>
    <property type="match status" value="1"/>
</dbReference>
<comment type="caution">
    <text evidence="2">The sequence shown here is derived from an EMBL/GenBank/DDBJ whole genome shotgun (WGS) entry which is preliminary data.</text>
</comment>
<dbReference type="EMBL" id="JARXIC010000015">
    <property type="protein sequence ID" value="MDQ8194871.1"/>
    <property type="molecule type" value="Genomic_DNA"/>
</dbReference>
<dbReference type="Proteomes" id="UP001243717">
    <property type="component" value="Unassembled WGS sequence"/>
</dbReference>
<evidence type="ECO:0000259" key="1">
    <source>
        <dbReference type="PROSITE" id="PS50206"/>
    </source>
</evidence>
<dbReference type="GO" id="GO:0016779">
    <property type="term" value="F:nucleotidyltransferase activity"/>
    <property type="evidence" value="ECO:0007669"/>
    <property type="project" value="UniProtKB-KW"/>
</dbReference>
<organism evidence="2 3">
    <name type="scientific">Thalassobacterium sedimentorum</name>
    <dbReference type="NCBI Taxonomy" id="3041258"/>
    <lineage>
        <taxon>Bacteria</taxon>
        <taxon>Pseudomonadati</taxon>
        <taxon>Verrucomicrobiota</taxon>
        <taxon>Opitutia</taxon>
        <taxon>Puniceicoccales</taxon>
        <taxon>Coraliomargaritaceae</taxon>
        <taxon>Thalassobacterium</taxon>
    </lineage>
</organism>
<feature type="domain" description="Rhodanese" evidence="1">
    <location>
        <begin position="277"/>
        <end position="370"/>
    </location>
</feature>
<name>A0ABU1AM77_9BACT</name>
<keyword evidence="3" id="KW-1185">Reference proteome</keyword>
<dbReference type="NCBIfam" id="NF004281">
    <property type="entry name" value="PRK05690.1"/>
    <property type="match status" value="1"/>
</dbReference>
<dbReference type="InterPro" id="IPR000594">
    <property type="entry name" value="ThiF_NAD_FAD-bd"/>
</dbReference>
<dbReference type="Pfam" id="PF00581">
    <property type="entry name" value="Rhodanese"/>
    <property type="match status" value="1"/>
</dbReference>
<dbReference type="Gene3D" id="3.40.250.10">
    <property type="entry name" value="Rhodanese-like domain"/>
    <property type="match status" value="1"/>
</dbReference>
<keyword evidence="2" id="KW-0548">Nucleotidyltransferase</keyword>
<dbReference type="CDD" id="cd00757">
    <property type="entry name" value="ThiF_MoeB_HesA_family"/>
    <property type="match status" value="1"/>
</dbReference>
<accession>A0ABU1AM77</accession>
<dbReference type="InterPro" id="IPR001763">
    <property type="entry name" value="Rhodanese-like_dom"/>
</dbReference>
<dbReference type="InterPro" id="IPR036873">
    <property type="entry name" value="Rhodanese-like_dom_sf"/>
</dbReference>
<dbReference type="InterPro" id="IPR035985">
    <property type="entry name" value="Ubiquitin-activating_enz"/>
</dbReference>
<dbReference type="PANTHER" id="PTHR10953:SF102">
    <property type="entry name" value="ADENYLYLTRANSFERASE AND SULFURTRANSFERASE MOCS3"/>
    <property type="match status" value="1"/>
</dbReference>
<evidence type="ECO:0000313" key="2">
    <source>
        <dbReference type="EMBL" id="MDQ8194871.1"/>
    </source>
</evidence>
<dbReference type="SUPFAM" id="SSF69572">
    <property type="entry name" value="Activating enzymes of the ubiquitin-like proteins"/>
    <property type="match status" value="1"/>
</dbReference>
<gene>
    <name evidence="2" type="primary">moeB</name>
    <name evidence="2" type="ORF">QEH59_10570</name>
</gene>
<evidence type="ECO:0000313" key="3">
    <source>
        <dbReference type="Proteomes" id="UP001243717"/>
    </source>
</evidence>
<dbReference type="Pfam" id="PF00899">
    <property type="entry name" value="ThiF"/>
    <property type="match status" value="1"/>
</dbReference>
<dbReference type="SMART" id="SM00450">
    <property type="entry name" value="RHOD"/>
    <property type="match status" value="1"/>
</dbReference>
<dbReference type="PANTHER" id="PTHR10953">
    <property type="entry name" value="UBIQUITIN-ACTIVATING ENZYME E1"/>
    <property type="match status" value="1"/>
</dbReference>
<dbReference type="RefSeq" id="WP_308985335.1">
    <property type="nucleotide sequence ID" value="NZ_JARXIC010000015.1"/>
</dbReference>
<reference evidence="2 3" key="1">
    <citation type="submission" date="2023-04" db="EMBL/GenBank/DDBJ databases">
        <title>A novel bacteria isolated from coastal sediment.</title>
        <authorList>
            <person name="Liu X.-J."/>
            <person name="Du Z.-J."/>
        </authorList>
    </citation>
    <scope>NUCLEOTIDE SEQUENCE [LARGE SCALE GENOMIC DNA]</scope>
    <source>
        <strain evidence="2 3">SDUM461004</strain>
    </source>
</reference>
<dbReference type="Gene3D" id="3.40.50.720">
    <property type="entry name" value="NAD(P)-binding Rossmann-like Domain"/>
    <property type="match status" value="1"/>
</dbReference>
<protein>
    <submittedName>
        <fullName evidence="2">Molybdopterin-synthase adenylyltransferase MoeB</fullName>
    </submittedName>
</protein>